<dbReference type="EMBL" id="KV460674">
    <property type="protein sequence ID" value="OCA16076.1"/>
    <property type="molecule type" value="Genomic_DNA"/>
</dbReference>
<feature type="non-terminal residue" evidence="1">
    <location>
        <position position="1"/>
    </location>
</feature>
<organism evidence="1">
    <name type="scientific">Xenopus tropicalis</name>
    <name type="common">Western clawed frog</name>
    <name type="synonym">Silurana tropicalis</name>
    <dbReference type="NCBI Taxonomy" id="8364"/>
    <lineage>
        <taxon>Eukaryota</taxon>
        <taxon>Metazoa</taxon>
        <taxon>Chordata</taxon>
        <taxon>Craniata</taxon>
        <taxon>Vertebrata</taxon>
        <taxon>Euteleostomi</taxon>
        <taxon>Amphibia</taxon>
        <taxon>Batrachia</taxon>
        <taxon>Anura</taxon>
        <taxon>Pipoidea</taxon>
        <taxon>Pipidae</taxon>
        <taxon>Xenopodinae</taxon>
        <taxon>Xenopus</taxon>
        <taxon>Silurana</taxon>
    </lineage>
</organism>
<accession>A0A1B8XZH1</accession>
<reference evidence="1" key="3">
    <citation type="submission" date="2016-05" db="EMBL/GenBank/DDBJ databases">
        <title>WGS assembly of Xenopus tropicalis.</title>
        <authorList>
            <person name="Sessions A."/>
            <person name="Jenkins J."/>
            <person name="Mitros T."/>
            <person name="Lyons J.T."/>
            <person name="Dichmann D.S."/>
            <person name="Robert J."/>
            <person name="Harland R.M."/>
            <person name="Rokhsar D.S."/>
        </authorList>
    </citation>
    <scope>NUCLEOTIDE SEQUENCE</scope>
    <source>
        <strain evidence="1">Nigerian</strain>
    </source>
</reference>
<reference evidence="1" key="1">
    <citation type="submission" date="2009-11" db="EMBL/GenBank/DDBJ databases">
        <authorList>
            <consortium name="US DOE Joint Genome Institute (JGI-PGF)"/>
            <person name="Ottilar R."/>
            <person name="Schmutz J."/>
            <person name="Salamov A."/>
            <person name="Cheng J.F."/>
            <person name="Lucas S."/>
            <person name="Pitluck S."/>
            <person name="Gundlach H."/>
            <person name="Guo Y."/>
            <person name="Haberer G."/>
            <person name="Nasrallah J."/>
            <person name="Mayer K.F.X."/>
            <person name="van de Peer Y."/>
            <person name="Weigel D."/>
            <person name="Grigoriev I.V."/>
        </authorList>
    </citation>
    <scope>NUCLEOTIDE SEQUENCE</scope>
    <source>
        <strain evidence="1">Nigerian</strain>
    </source>
</reference>
<sequence>GQLLNKYRYGPNALPVTHQPTPRWQHRHNLLTAFTQHHQKHLIGYDY</sequence>
<feature type="non-terminal residue" evidence="1">
    <location>
        <position position="47"/>
    </location>
</feature>
<gene>
    <name evidence="1" type="ORF">XENTR_v900287903mg</name>
</gene>
<evidence type="ECO:0000313" key="1">
    <source>
        <dbReference type="EMBL" id="OCA16076.1"/>
    </source>
</evidence>
<name>A0A1B8XZH1_XENTR</name>
<dbReference type="AlphaFoldDB" id="A0A1B8XZH1"/>
<proteinExistence type="predicted"/>
<protein>
    <submittedName>
        <fullName evidence="1">Uncharacterized protein</fullName>
    </submittedName>
</protein>
<reference evidence="1" key="2">
    <citation type="journal article" date="2010" name="Science">
        <title>The genome of the Western clawed frog Xenopus tropicalis.</title>
        <authorList>
            <person name="Hellsten U."/>
            <person name="Harland R.M."/>
            <person name="Gilchrist M.J."/>
            <person name="Hendrix D."/>
            <person name="Jurka J."/>
            <person name="Kapitonov V."/>
            <person name="Ovcharenko I."/>
            <person name="Putnam N.H."/>
            <person name="Shu S."/>
            <person name="Taher L."/>
            <person name="Blitz I.L."/>
            <person name="Blumberg B."/>
            <person name="Dichmann D.S."/>
            <person name="Dubchak I."/>
            <person name="Amaya E."/>
            <person name="Detter J.C."/>
            <person name="Fletcher R."/>
            <person name="Gerhard D.S."/>
            <person name="Goodstein D."/>
            <person name="Graves T."/>
            <person name="Grigoriev I.V."/>
            <person name="Grimwood J."/>
            <person name="Kawashima T."/>
            <person name="Lindquist E."/>
            <person name="Lucas S.M."/>
            <person name="Mead P.E."/>
            <person name="Mitros T."/>
            <person name="Ogino H."/>
            <person name="Ohta Y."/>
            <person name="Poliakov A.V."/>
            <person name="Pollet N."/>
            <person name="Robert J."/>
            <person name="Salamov A."/>
            <person name="Sater A.K."/>
            <person name="Schmutz J."/>
            <person name="Terry A."/>
            <person name="Vize P.D."/>
            <person name="Warren W.C."/>
            <person name="Wells D."/>
            <person name="Wills A."/>
            <person name="Wilson R.K."/>
            <person name="Zimmerman L.B."/>
            <person name="Zorn A.M."/>
            <person name="Grainger R."/>
            <person name="Grammer T."/>
            <person name="Khokha M.K."/>
            <person name="Richardson P.M."/>
            <person name="Rokhsar D.S."/>
        </authorList>
    </citation>
    <scope>NUCLEOTIDE SEQUENCE [LARGE SCALE GENOMIC DNA]</scope>
    <source>
        <strain evidence="1">Nigerian</strain>
    </source>
</reference>